<dbReference type="Proteomes" id="UP001148614">
    <property type="component" value="Unassembled WGS sequence"/>
</dbReference>
<dbReference type="AlphaFoldDB" id="A0A9W8N309"/>
<accession>A0A9W8N309</accession>
<evidence type="ECO:0000313" key="1">
    <source>
        <dbReference type="EMBL" id="KAJ3551843.1"/>
    </source>
</evidence>
<reference evidence="1" key="1">
    <citation type="submission" date="2022-07" db="EMBL/GenBank/DDBJ databases">
        <title>Genome Sequence of Xylaria arbuscula.</title>
        <authorList>
            <person name="Buettner E."/>
        </authorList>
    </citation>
    <scope>NUCLEOTIDE SEQUENCE</scope>
    <source>
        <strain evidence="1">VT107</strain>
    </source>
</reference>
<sequence length="189" mass="21432">MHAEQQRMLPTVAVPPEQAPDITSNLDQGCAASSKLYGLSNPRCWFKQALRVSIIILRIAFVFFIDKLVTATIDIQDKNYQRAKGHWRKSHNRLAEHVATGSIRWTARARLASGGPPFLTPSLIGDRCCANCHENIIGLQNGPITPDLTSPSRSSLAIKARPKMYKHRHLTSLCRRRMRWKEPWETLHT</sequence>
<evidence type="ECO:0000313" key="2">
    <source>
        <dbReference type="Proteomes" id="UP001148614"/>
    </source>
</evidence>
<organism evidence="1 2">
    <name type="scientific">Xylaria arbuscula</name>
    <dbReference type="NCBI Taxonomy" id="114810"/>
    <lineage>
        <taxon>Eukaryota</taxon>
        <taxon>Fungi</taxon>
        <taxon>Dikarya</taxon>
        <taxon>Ascomycota</taxon>
        <taxon>Pezizomycotina</taxon>
        <taxon>Sordariomycetes</taxon>
        <taxon>Xylariomycetidae</taxon>
        <taxon>Xylariales</taxon>
        <taxon>Xylariaceae</taxon>
        <taxon>Xylaria</taxon>
    </lineage>
</organism>
<gene>
    <name evidence="1" type="ORF">NPX13_g11261</name>
</gene>
<dbReference type="EMBL" id="JANPWZ010003636">
    <property type="protein sequence ID" value="KAJ3551843.1"/>
    <property type="molecule type" value="Genomic_DNA"/>
</dbReference>
<keyword evidence="2" id="KW-1185">Reference proteome</keyword>
<protein>
    <submittedName>
        <fullName evidence="1">Uncharacterized protein</fullName>
    </submittedName>
</protein>
<comment type="caution">
    <text evidence="1">The sequence shown here is derived from an EMBL/GenBank/DDBJ whole genome shotgun (WGS) entry which is preliminary data.</text>
</comment>
<name>A0A9W8N309_9PEZI</name>
<proteinExistence type="predicted"/>